<evidence type="ECO:0000256" key="1">
    <source>
        <dbReference type="ARBA" id="ARBA00004236"/>
    </source>
</evidence>
<dbReference type="CTD" id="343413"/>
<dbReference type="InterPro" id="IPR003598">
    <property type="entry name" value="Ig_sub2"/>
</dbReference>
<keyword evidence="6" id="KW-1015">Disulfide bond</keyword>
<keyword evidence="5 9" id="KW-0472">Membrane</keyword>
<dbReference type="Pfam" id="PF13927">
    <property type="entry name" value="Ig_3"/>
    <property type="match status" value="1"/>
</dbReference>
<dbReference type="SMART" id="SM00409">
    <property type="entry name" value="IG"/>
    <property type="match status" value="3"/>
</dbReference>
<evidence type="ECO:0000256" key="3">
    <source>
        <dbReference type="ARBA" id="ARBA00022729"/>
    </source>
</evidence>
<feature type="domain" description="Ig-like" evidence="10">
    <location>
        <begin position="36"/>
        <end position="119"/>
    </location>
</feature>
<keyword evidence="7" id="KW-0325">Glycoprotein</keyword>
<sequence>MLSLPASPCLPSPLCFILHAKPDPMLLWTVALLFVPCVGKTGQLSLQVRPNPMFEGNSLTLKCQGRDNTLLSQVKFYKNGKFLHLSEDSQTLSMGIATVNSSGLYHCTGNMTHNRHVITGISKTVMVQVQELFPPPVLRATPSNKLLEGIPLTLKCQTKLHHRRPAQRLRFSFHKDSRPLQTRVLYPELHIRAAKEGDSGLYWCEAAPESGQIRKRSPQLEIRVRAPVSQPLLTLRPTGLAVGDVAELLCEAQSGSPPVLYSFYLNGEMLGNRVAPCGRAASLLFRVTSERDAGNYSCEAENSVSKETSKPGALSLDGLPVLSAPTSSNGLVLWLPASLLGLMVIAAALLGYFRPWRKTGQQSSVLLSRRERRHKNSSARVCSQTPALVQCCPLGPLPPQDLPPEAGGEQHLLNINCKDLQQDQVHCQNENDDGIIYSEVYTTPNENDAKPAKPAQKKKDVSVIYAEVRTCSPMRFQPRD</sequence>
<keyword evidence="8" id="KW-0393">Immunoglobulin domain</keyword>
<proteinExistence type="predicted"/>
<dbReference type="EMBL" id="DQIR01029802">
    <property type="protein sequence ID" value="HCZ85277.1"/>
    <property type="molecule type" value="Transcribed_RNA"/>
</dbReference>
<dbReference type="InterPro" id="IPR003599">
    <property type="entry name" value="Ig_sub"/>
</dbReference>
<keyword evidence="2" id="KW-1003">Cell membrane</keyword>
<keyword evidence="9" id="KW-0812">Transmembrane</keyword>
<accession>A0A480EB38</accession>
<dbReference type="OMA" id="GTQRSEM"/>
<dbReference type="InterPro" id="IPR050488">
    <property type="entry name" value="Ig_Fc_receptor"/>
</dbReference>
<protein>
    <submittedName>
        <fullName evidence="11">Fc receptor-like protein 6 isoform X2</fullName>
    </submittedName>
</protein>
<evidence type="ECO:0000256" key="8">
    <source>
        <dbReference type="ARBA" id="ARBA00023319"/>
    </source>
</evidence>
<dbReference type="Pfam" id="PF13895">
    <property type="entry name" value="Ig_2"/>
    <property type="match status" value="2"/>
</dbReference>
<dbReference type="AlphaFoldDB" id="A0A480EB38"/>
<dbReference type="FunFam" id="2.60.40.10:FF:000651">
    <property type="entry name" value="Fc receptor like 1"/>
    <property type="match status" value="1"/>
</dbReference>
<keyword evidence="11" id="KW-0675">Receptor</keyword>
<evidence type="ECO:0000259" key="10">
    <source>
        <dbReference type="PROSITE" id="PS50835"/>
    </source>
</evidence>
<evidence type="ECO:0000256" key="2">
    <source>
        <dbReference type="ARBA" id="ARBA00022475"/>
    </source>
</evidence>
<evidence type="ECO:0000256" key="4">
    <source>
        <dbReference type="ARBA" id="ARBA00022737"/>
    </source>
</evidence>
<dbReference type="RefSeq" id="XP_020945249.1">
    <property type="nucleotide sequence ID" value="XM_021089590.1"/>
</dbReference>
<dbReference type="GO" id="GO:0005886">
    <property type="term" value="C:plasma membrane"/>
    <property type="evidence" value="ECO:0007669"/>
    <property type="project" value="UniProtKB-SubCell"/>
</dbReference>
<keyword evidence="9" id="KW-1133">Transmembrane helix</keyword>
<dbReference type="PROSITE" id="PS50835">
    <property type="entry name" value="IG_LIKE"/>
    <property type="match status" value="3"/>
</dbReference>
<feature type="domain" description="Ig-like" evidence="10">
    <location>
        <begin position="135"/>
        <end position="214"/>
    </location>
</feature>
<comment type="subcellular location">
    <subcellularLocation>
        <location evidence="1">Cell membrane</location>
    </subcellularLocation>
</comment>
<evidence type="ECO:0000256" key="9">
    <source>
        <dbReference type="SAM" id="Phobius"/>
    </source>
</evidence>
<evidence type="ECO:0000256" key="6">
    <source>
        <dbReference type="ARBA" id="ARBA00023157"/>
    </source>
</evidence>
<dbReference type="InterPro" id="IPR007110">
    <property type="entry name" value="Ig-like_dom"/>
</dbReference>
<feature type="transmembrane region" description="Helical" evidence="9">
    <location>
        <begin position="331"/>
        <end position="353"/>
    </location>
</feature>
<dbReference type="SMR" id="A0A480EB38"/>
<dbReference type="OrthoDB" id="9950534at2759"/>
<reference evidence="11" key="1">
    <citation type="journal article" date="2019" name="PeerJ">
        <title>Genes of the pig, Sus scrofa, reconstructed with EvidentialGene.</title>
        <authorList>
            <person name="Gilbert D.G."/>
        </authorList>
    </citation>
    <scope>NUCLEOTIDE SEQUENCE</scope>
</reference>
<name>A0A480EB38_PIG</name>
<dbReference type="InterPro" id="IPR013783">
    <property type="entry name" value="Ig-like_fold"/>
</dbReference>
<dbReference type="SMART" id="SM00408">
    <property type="entry name" value="IGc2"/>
    <property type="match status" value="3"/>
</dbReference>
<dbReference type="SUPFAM" id="SSF48726">
    <property type="entry name" value="Immunoglobulin"/>
    <property type="match status" value="3"/>
</dbReference>
<dbReference type="KEGG" id="ssc:100739124"/>
<evidence type="ECO:0000256" key="5">
    <source>
        <dbReference type="ARBA" id="ARBA00023136"/>
    </source>
</evidence>
<organism evidence="11">
    <name type="scientific">Sus scrofa</name>
    <name type="common">Pig</name>
    <dbReference type="NCBI Taxonomy" id="9823"/>
    <lineage>
        <taxon>Eukaryota</taxon>
        <taxon>Metazoa</taxon>
        <taxon>Chordata</taxon>
        <taxon>Craniata</taxon>
        <taxon>Vertebrata</taxon>
        <taxon>Euteleostomi</taxon>
        <taxon>Mammalia</taxon>
        <taxon>Eutheria</taxon>
        <taxon>Laurasiatheria</taxon>
        <taxon>Artiodactyla</taxon>
        <taxon>Suina</taxon>
        <taxon>Suidae</taxon>
        <taxon>Sus</taxon>
    </lineage>
</organism>
<keyword evidence="4" id="KW-0677">Repeat</keyword>
<evidence type="ECO:0000313" key="11">
    <source>
        <dbReference type="EMBL" id="HCZ85277.1"/>
    </source>
</evidence>
<dbReference type="Gene3D" id="2.60.40.10">
    <property type="entry name" value="Immunoglobulins"/>
    <property type="match status" value="3"/>
</dbReference>
<dbReference type="PANTHER" id="PTHR11481:SF62">
    <property type="entry name" value="FC RECEPTOR-LIKE PROTEIN 6"/>
    <property type="match status" value="1"/>
</dbReference>
<dbReference type="FunFam" id="2.60.40.10:FF:000357">
    <property type="entry name" value="Fc receptor like 1"/>
    <property type="match status" value="1"/>
</dbReference>
<dbReference type="PANTHER" id="PTHR11481">
    <property type="entry name" value="IMMUNOGLOBULIN FC RECEPTOR"/>
    <property type="match status" value="1"/>
</dbReference>
<feature type="domain" description="Ig-like" evidence="10">
    <location>
        <begin position="231"/>
        <end position="309"/>
    </location>
</feature>
<evidence type="ECO:0000256" key="7">
    <source>
        <dbReference type="ARBA" id="ARBA00023180"/>
    </source>
</evidence>
<keyword evidence="3" id="KW-0732">Signal</keyword>
<dbReference type="HOGENOM" id="CLU_023383_5_0_1"/>
<dbReference type="InterPro" id="IPR036179">
    <property type="entry name" value="Ig-like_dom_sf"/>
</dbReference>
<dbReference type="GeneID" id="100739124"/>